<reference evidence="2 3" key="1">
    <citation type="submission" date="2016-09" db="EMBL/GenBank/DDBJ databases">
        <title>Couchioplanes caeruleus draft genome sequence.</title>
        <authorList>
            <person name="Sheehan J."/>
            <person name="Caffrey P."/>
        </authorList>
    </citation>
    <scope>NUCLEOTIDE SEQUENCE [LARGE SCALE GENOMIC DNA]</scope>
    <source>
        <strain evidence="2 3">DSM 43634</strain>
    </source>
</reference>
<organism evidence="2 3">
    <name type="scientific">Couchioplanes caeruleus subsp. caeruleus</name>
    <dbReference type="NCBI Taxonomy" id="56427"/>
    <lineage>
        <taxon>Bacteria</taxon>
        <taxon>Bacillati</taxon>
        <taxon>Actinomycetota</taxon>
        <taxon>Actinomycetes</taxon>
        <taxon>Micromonosporales</taxon>
        <taxon>Micromonosporaceae</taxon>
        <taxon>Couchioplanes</taxon>
    </lineage>
</organism>
<gene>
    <name evidence="2" type="ORF">BG844_29375</name>
</gene>
<name>A0A1K0FDI7_9ACTN</name>
<keyword evidence="3" id="KW-1185">Reference proteome</keyword>
<proteinExistence type="predicted"/>
<feature type="compositionally biased region" description="Low complexity" evidence="1">
    <location>
        <begin position="138"/>
        <end position="147"/>
    </location>
</feature>
<feature type="region of interest" description="Disordered" evidence="1">
    <location>
        <begin position="138"/>
        <end position="164"/>
    </location>
</feature>
<evidence type="ECO:0000313" key="3">
    <source>
        <dbReference type="Proteomes" id="UP000182486"/>
    </source>
</evidence>
<evidence type="ECO:0000256" key="1">
    <source>
        <dbReference type="SAM" id="MobiDB-lite"/>
    </source>
</evidence>
<dbReference type="Proteomes" id="UP000182486">
    <property type="component" value="Unassembled WGS sequence"/>
</dbReference>
<evidence type="ECO:0000313" key="2">
    <source>
        <dbReference type="EMBL" id="OJF10901.1"/>
    </source>
</evidence>
<protein>
    <submittedName>
        <fullName evidence="2">Uncharacterized protein</fullName>
    </submittedName>
</protein>
<accession>A0A1K0FDI7</accession>
<dbReference type="EMBL" id="MEIA01000446">
    <property type="protein sequence ID" value="OJF10901.1"/>
    <property type="molecule type" value="Genomic_DNA"/>
</dbReference>
<comment type="caution">
    <text evidence="2">The sequence shown here is derived from an EMBL/GenBank/DDBJ whole genome shotgun (WGS) entry which is preliminary data.</text>
</comment>
<dbReference type="AlphaFoldDB" id="A0A1K0FDI7"/>
<sequence>MSGMGDADGADGLWNWCVRASLEAQHVRHAVSGALQRPVATLDAPAEGAVLCDVWHVGGDFPTMIDCYLAPGDLPEATIASAVAVRLGADLLLPDDTLNPTRYVLAEPDGTLRAVHVDETETDDGTERRHVRPCTGADPACAAGPGCSRSLWKPRPSPERPAAA</sequence>